<sequence>MLKPPSSSDLLSSIDPTKLTKPRQFARTSAPSRDVDSSLWTETPAERQARLADEVSGKRRRAVNADPELTEEKQLEARKRARYEEEIRKGVDEHTRRARGAALLEQHAEDSAKADQKKDEGPPVIWDHSRDMALGGKLLDDKTRDKFIKDARGLSDRFGSGKSGSFL</sequence>
<feature type="region of interest" description="Disordered" evidence="1">
    <location>
        <begin position="1"/>
        <end position="77"/>
    </location>
</feature>
<dbReference type="EMBL" id="JH930468">
    <property type="protein sequence ID" value="EKM60659.1"/>
    <property type="molecule type" value="Genomic_DNA"/>
</dbReference>
<protein>
    <recommendedName>
        <fullName evidence="2">DUF3752 domain-containing protein</fullName>
    </recommendedName>
</protein>
<dbReference type="PANTHER" id="PTHR46370">
    <property type="entry name" value="GPALPP MOTIFS-CONTAINING PROTEIN 1"/>
    <property type="match status" value="1"/>
</dbReference>
<feature type="compositionally biased region" description="Basic and acidic residues" evidence="1">
    <location>
        <begin position="44"/>
        <end position="57"/>
    </location>
</feature>
<dbReference type="OrthoDB" id="73491at2759"/>
<dbReference type="KEGG" id="pco:PHACADRAFT_246707"/>
<keyword evidence="4" id="KW-1185">Reference proteome</keyword>
<dbReference type="GeneID" id="18913884"/>
<dbReference type="AlphaFoldDB" id="K5WN65"/>
<reference evidence="3 4" key="1">
    <citation type="journal article" date="2012" name="BMC Genomics">
        <title>Comparative genomics of the white-rot fungi, Phanerochaete carnosa and P. chrysosporium, to elucidate the genetic basis of the distinct wood types they colonize.</title>
        <authorList>
            <person name="Suzuki H."/>
            <person name="MacDonald J."/>
            <person name="Syed K."/>
            <person name="Salamov A."/>
            <person name="Hori C."/>
            <person name="Aerts A."/>
            <person name="Henrissat B."/>
            <person name="Wiebenga A."/>
            <person name="vanKuyk P.A."/>
            <person name="Barry K."/>
            <person name="Lindquist E."/>
            <person name="LaButti K."/>
            <person name="Lapidus A."/>
            <person name="Lucas S."/>
            <person name="Coutinho P."/>
            <person name="Gong Y."/>
            <person name="Samejima M."/>
            <person name="Mahadevan R."/>
            <person name="Abou-Zaid M."/>
            <person name="de Vries R.P."/>
            <person name="Igarashi K."/>
            <person name="Yadav J.S."/>
            <person name="Grigoriev I.V."/>
            <person name="Master E.R."/>
        </authorList>
    </citation>
    <scope>NUCLEOTIDE SEQUENCE [LARGE SCALE GENOMIC DNA]</scope>
    <source>
        <strain evidence="3 4">HHB-10118-sp</strain>
    </source>
</reference>
<dbReference type="InterPro" id="IPR046331">
    <property type="entry name" value="GPAM1-like"/>
</dbReference>
<accession>K5WN65</accession>
<proteinExistence type="predicted"/>
<evidence type="ECO:0000313" key="3">
    <source>
        <dbReference type="EMBL" id="EKM60659.1"/>
    </source>
</evidence>
<dbReference type="Pfam" id="PF12572">
    <property type="entry name" value="DUF3752"/>
    <property type="match status" value="1"/>
</dbReference>
<feature type="compositionally biased region" description="Low complexity" evidence="1">
    <location>
        <begin position="1"/>
        <end position="16"/>
    </location>
</feature>
<evidence type="ECO:0000256" key="1">
    <source>
        <dbReference type="SAM" id="MobiDB-lite"/>
    </source>
</evidence>
<gene>
    <name evidence="3" type="ORF">PHACADRAFT_246707</name>
</gene>
<feature type="domain" description="DUF3752" evidence="2">
    <location>
        <begin position="4"/>
        <end position="159"/>
    </location>
</feature>
<evidence type="ECO:0000259" key="2">
    <source>
        <dbReference type="Pfam" id="PF12572"/>
    </source>
</evidence>
<name>K5WN65_PHACS</name>
<organism evidence="3 4">
    <name type="scientific">Phanerochaete carnosa (strain HHB-10118-sp)</name>
    <name type="common">White-rot fungus</name>
    <name type="synonym">Peniophora carnosa</name>
    <dbReference type="NCBI Taxonomy" id="650164"/>
    <lineage>
        <taxon>Eukaryota</taxon>
        <taxon>Fungi</taxon>
        <taxon>Dikarya</taxon>
        <taxon>Basidiomycota</taxon>
        <taxon>Agaricomycotina</taxon>
        <taxon>Agaricomycetes</taxon>
        <taxon>Polyporales</taxon>
        <taxon>Phanerochaetaceae</taxon>
        <taxon>Phanerochaete</taxon>
    </lineage>
</organism>
<dbReference type="RefSeq" id="XP_007390107.1">
    <property type="nucleotide sequence ID" value="XM_007390045.1"/>
</dbReference>
<evidence type="ECO:0000313" key="4">
    <source>
        <dbReference type="Proteomes" id="UP000008370"/>
    </source>
</evidence>
<dbReference type="Proteomes" id="UP000008370">
    <property type="component" value="Unassembled WGS sequence"/>
</dbReference>
<feature type="region of interest" description="Disordered" evidence="1">
    <location>
        <begin position="106"/>
        <end position="129"/>
    </location>
</feature>
<dbReference type="InParanoid" id="K5WN65"/>
<dbReference type="InterPro" id="IPR022226">
    <property type="entry name" value="DUF3752"/>
</dbReference>
<dbReference type="PANTHER" id="PTHR46370:SF1">
    <property type="entry name" value="GPALPP MOTIFS-CONTAINING PROTEIN 1"/>
    <property type="match status" value="1"/>
</dbReference>
<dbReference type="HOGENOM" id="CLU_067132_1_0_1"/>